<accession>A0AAN9MKG2</accession>
<dbReference type="AlphaFoldDB" id="A0AAN9MKG2"/>
<keyword evidence="2" id="KW-1185">Reference proteome</keyword>
<protein>
    <submittedName>
        <fullName evidence="1">Uncharacterized protein</fullName>
    </submittedName>
</protein>
<reference evidence="1 2" key="1">
    <citation type="submission" date="2024-01" db="EMBL/GenBank/DDBJ databases">
        <title>The genomes of 5 underutilized Papilionoideae crops provide insights into root nodulation and disease resistanc.</title>
        <authorList>
            <person name="Jiang F."/>
        </authorList>
    </citation>
    <scope>NUCLEOTIDE SEQUENCE [LARGE SCALE GENOMIC DNA]</scope>
    <source>
        <strain evidence="1">JINMINGXINNONG_FW02</strain>
        <tissue evidence="1">Leaves</tissue>
    </source>
</reference>
<dbReference type="EMBL" id="JAYMYR010000006">
    <property type="protein sequence ID" value="KAK7355571.1"/>
    <property type="molecule type" value="Genomic_DNA"/>
</dbReference>
<sequence>MEIESCKFGCCHFKLICSHYFTVEVDVSIIIPYPDKVTGIYVRHCMLLGLLHNVIEIGSGVGVVLIFCRCMLLIMLTGAAGGQFGGHAPLVVYIGQSNRPKILLHY</sequence>
<proteinExistence type="predicted"/>
<organism evidence="1 2">
    <name type="scientific">Phaseolus coccineus</name>
    <name type="common">Scarlet runner bean</name>
    <name type="synonym">Phaseolus multiflorus</name>
    <dbReference type="NCBI Taxonomy" id="3886"/>
    <lineage>
        <taxon>Eukaryota</taxon>
        <taxon>Viridiplantae</taxon>
        <taxon>Streptophyta</taxon>
        <taxon>Embryophyta</taxon>
        <taxon>Tracheophyta</taxon>
        <taxon>Spermatophyta</taxon>
        <taxon>Magnoliopsida</taxon>
        <taxon>eudicotyledons</taxon>
        <taxon>Gunneridae</taxon>
        <taxon>Pentapetalae</taxon>
        <taxon>rosids</taxon>
        <taxon>fabids</taxon>
        <taxon>Fabales</taxon>
        <taxon>Fabaceae</taxon>
        <taxon>Papilionoideae</taxon>
        <taxon>50 kb inversion clade</taxon>
        <taxon>NPAAA clade</taxon>
        <taxon>indigoferoid/millettioid clade</taxon>
        <taxon>Phaseoleae</taxon>
        <taxon>Phaseolus</taxon>
    </lineage>
</organism>
<evidence type="ECO:0000313" key="2">
    <source>
        <dbReference type="Proteomes" id="UP001374584"/>
    </source>
</evidence>
<gene>
    <name evidence="1" type="ORF">VNO80_14831</name>
</gene>
<name>A0AAN9MKG2_PHACN</name>
<evidence type="ECO:0000313" key="1">
    <source>
        <dbReference type="EMBL" id="KAK7355571.1"/>
    </source>
</evidence>
<dbReference type="Proteomes" id="UP001374584">
    <property type="component" value="Unassembled WGS sequence"/>
</dbReference>
<comment type="caution">
    <text evidence="1">The sequence shown here is derived from an EMBL/GenBank/DDBJ whole genome shotgun (WGS) entry which is preliminary data.</text>
</comment>